<dbReference type="KEGG" id="cme:CYME_CMN267C"/>
<feature type="region of interest" description="Disordered" evidence="1">
    <location>
        <begin position="1"/>
        <end position="35"/>
    </location>
</feature>
<evidence type="ECO:0000256" key="1">
    <source>
        <dbReference type="SAM" id="MobiDB-lite"/>
    </source>
</evidence>
<sequence length="224" mass="25340">MNAEPPGTERKRGADAQTPFSSVSERHPHPVLTTTQQRKRLVLPYTLQCLRCQTYIQRGRKLTVRRESSTAVHAPSEHRNWRYLLCCPRCRARFALRPRKDAHLYSLESSDSTEPLLVRNADLIAPQAHENPSSVPDELDAAITGFMQEMQNPRNVRTEHETLPYKLTDTSAKSSVVKRARRASRSLPGPSLAQFLTSAESIFDEEPLWNNSSSVDNSTSNFNV</sequence>
<proteinExistence type="predicted"/>
<accession>M1V9B3</accession>
<dbReference type="RefSeq" id="XP_005537385.1">
    <property type="nucleotide sequence ID" value="XM_005537328.1"/>
</dbReference>
<dbReference type="EMBL" id="AP006496">
    <property type="protein sequence ID" value="BAM81349.1"/>
    <property type="molecule type" value="Genomic_DNA"/>
</dbReference>
<dbReference type="HOGENOM" id="CLU_1236602_0_0_1"/>
<reference evidence="2 3" key="1">
    <citation type="journal article" date="2004" name="Nature">
        <title>Genome sequence of the ultrasmall unicellular red alga Cyanidioschyzon merolae 10D.</title>
        <authorList>
            <person name="Matsuzaki M."/>
            <person name="Misumi O."/>
            <person name="Shin-i T."/>
            <person name="Maruyama S."/>
            <person name="Takahara M."/>
            <person name="Miyagishima S."/>
            <person name="Mori T."/>
            <person name="Nishida K."/>
            <person name="Yagisawa F."/>
            <person name="Nishida K."/>
            <person name="Yoshida Y."/>
            <person name="Nishimura Y."/>
            <person name="Nakao S."/>
            <person name="Kobayashi T."/>
            <person name="Momoyama Y."/>
            <person name="Higashiyama T."/>
            <person name="Minoda A."/>
            <person name="Sano M."/>
            <person name="Nomoto H."/>
            <person name="Oishi K."/>
            <person name="Hayashi H."/>
            <person name="Ohta F."/>
            <person name="Nishizaka S."/>
            <person name="Haga S."/>
            <person name="Miura S."/>
            <person name="Morishita T."/>
            <person name="Kabeya Y."/>
            <person name="Terasawa K."/>
            <person name="Suzuki Y."/>
            <person name="Ishii Y."/>
            <person name="Asakawa S."/>
            <person name="Takano H."/>
            <person name="Ohta N."/>
            <person name="Kuroiwa H."/>
            <person name="Tanaka K."/>
            <person name="Shimizu N."/>
            <person name="Sugano S."/>
            <person name="Sato N."/>
            <person name="Nozaki H."/>
            <person name="Ogasawara N."/>
            <person name="Kohara Y."/>
            <person name="Kuroiwa T."/>
        </authorList>
    </citation>
    <scope>NUCLEOTIDE SEQUENCE [LARGE SCALE GENOMIC DNA]</scope>
    <source>
        <strain evidence="2 3">10D</strain>
    </source>
</reference>
<evidence type="ECO:0000313" key="2">
    <source>
        <dbReference type="EMBL" id="BAM81349.1"/>
    </source>
</evidence>
<protein>
    <submittedName>
        <fullName evidence="2">Uncharacterized protein</fullName>
    </submittedName>
</protein>
<gene>
    <name evidence="2" type="ORF">CYME_CMN267C</name>
</gene>
<keyword evidence="3" id="KW-1185">Reference proteome</keyword>
<dbReference type="Proteomes" id="UP000007014">
    <property type="component" value="Chromosome 14"/>
</dbReference>
<organism evidence="2 3">
    <name type="scientific">Cyanidioschyzon merolae (strain NIES-3377 / 10D)</name>
    <name type="common">Unicellular red alga</name>
    <dbReference type="NCBI Taxonomy" id="280699"/>
    <lineage>
        <taxon>Eukaryota</taxon>
        <taxon>Rhodophyta</taxon>
        <taxon>Bangiophyceae</taxon>
        <taxon>Cyanidiales</taxon>
        <taxon>Cyanidiaceae</taxon>
        <taxon>Cyanidioschyzon</taxon>
    </lineage>
</organism>
<dbReference type="Gramene" id="CMN267CT">
    <property type="protein sequence ID" value="CMN267CT"/>
    <property type="gene ID" value="CMN267C"/>
</dbReference>
<dbReference type="AlphaFoldDB" id="M1V9B3"/>
<dbReference type="GeneID" id="16995210"/>
<name>M1V9B3_CYAM1</name>
<dbReference type="OrthoDB" id="674963at2759"/>
<reference evidence="2 3" key="2">
    <citation type="journal article" date="2007" name="BMC Biol.">
        <title>A 100%-complete sequence reveals unusually simple genomic features in the hot-spring red alga Cyanidioschyzon merolae.</title>
        <authorList>
            <person name="Nozaki H."/>
            <person name="Takano H."/>
            <person name="Misumi O."/>
            <person name="Terasawa K."/>
            <person name="Matsuzaki M."/>
            <person name="Maruyama S."/>
            <person name="Nishida K."/>
            <person name="Yagisawa F."/>
            <person name="Yoshida Y."/>
            <person name="Fujiwara T."/>
            <person name="Takio S."/>
            <person name="Tamura K."/>
            <person name="Chung S.J."/>
            <person name="Nakamura S."/>
            <person name="Kuroiwa H."/>
            <person name="Tanaka K."/>
            <person name="Sato N."/>
            <person name="Kuroiwa T."/>
        </authorList>
    </citation>
    <scope>NUCLEOTIDE SEQUENCE [LARGE SCALE GENOMIC DNA]</scope>
    <source>
        <strain evidence="2 3">10D</strain>
    </source>
</reference>
<evidence type="ECO:0000313" key="3">
    <source>
        <dbReference type="Proteomes" id="UP000007014"/>
    </source>
</evidence>